<keyword evidence="10" id="KW-0560">Oxidoreductase</keyword>
<comment type="caution">
    <text evidence="21">The sequence shown here is derived from an EMBL/GenBank/DDBJ whole genome shotgun (WGS) entry which is preliminary data.</text>
</comment>
<evidence type="ECO:0000256" key="1">
    <source>
        <dbReference type="ARBA" id="ARBA00000189"/>
    </source>
</evidence>
<feature type="binding site" evidence="16">
    <location>
        <position position="70"/>
    </location>
    <ligand>
        <name>Ca(2+)</name>
        <dbReference type="ChEBI" id="CHEBI:29108"/>
        <label>1</label>
    </ligand>
</feature>
<evidence type="ECO:0000256" key="14">
    <source>
        <dbReference type="PIRSR" id="PIRSR600823-1"/>
    </source>
</evidence>
<feature type="domain" description="Plant heme peroxidase family profile" evidence="20">
    <location>
        <begin position="28"/>
        <end position="329"/>
    </location>
</feature>
<dbReference type="GO" id="GO:0046872">
    <property type="term" value="F:metal ion binding"/>
    <property type="evidence" value="ECO:0007669"/>
    <property type="project" value="UniProtKB-KW"/>
</dbReference>
<feature type="binding site" evidence="16">
    <location>
        <position position="244"/>
    </location>
    <ligand>
        <name>Ca(2+)</name>
        <dbReference type="ChEBI" id="CHEBI:29108"/>
        <label>2</label>
    </ligand>
</feature>
<feature type="disulfide bond" evidence="18">
    <location>
        <begin position="197"/>
        <end position="231"/>
    </location>
</feature>
<feature type="binding site" evidence="16">
    <location>
        <position position="77"/>
    </location>
    <ligand>
        <name>Ca(2+)</name>
        <dbReference type="ChEBI" id="CHEBI:29108"/>
        <label>1</label>
    </ligand>
</feature>
<evidence type="ECO:0000256" key="6">
    <source>
        <dbReference type="ARBA" id="ARBA00022617"/>
    </source>
</evidence>
<evidence type="ECO:0000256" key="3">
    <source>
        <dbReference type="ARBA" id="ARBA00012313"/>
    </source>
</evidence>
<keyword evidence="22" id="KW-1185">Reference proteome</keyword>
<keyword evidence="11 16" id="KW-0408">Iron</keyword>
<dbReference type="InterPro" id="IPR002016">
    <property type="entry name" value="Haem_peroxidase"/>
</dbReference>
<evidence type="ECO:0000256" key="9">
    <source>
        <dbReference type="ARBA" id="ARBA00022837"/>
    </source>
</evidence>
<protein>
    <recommendedName>
        <fullName evidence="3">peroxidase</fullName>
        <ecNumber evidence="3">1.11.1.7</ecNumber>
    </recommendedName>
</protein>
<comment type="similarity">
    <text evidence="2">Belongs to the peroxidase family. Ascorbate peroxidase subfamily.</text>
</comment>
<dbReference type="CDD" id="cd00693">
    <property type="entry name" value="secretory_peroxidase"/>
    <property type="match status" value="1"/>
</dbReference>
<dbReference type="GO" id="GO:0140825">
    <property type="term" value="F:lactoperoxidase activity"/>
    <property type="evidence" value="ECO:0007669"/>
    <property type="project" value="UniProtKB-EC"/>
</dbReference>
<keyword evidence="6" id="KW-0349">Heme</keyword>
<accession>A0AAV6LX82</accession>
<evidence type="ECO:0000256" key="2">
    <source>
        <dbReference type="ARBA" id="ARBA00006873"/>
    </source>
</evidence>
<evidence type="ECO:0000256" key="15">
    <source>
        <dbReference type="PIRSR" id="PIRSR600823-2"/>
    </source>
</evidence>
<evidence type="ECO:0000256" key="7">
    <source>
        <dbReference type="ARBA" id="ARBA00022723"/>
    </source>
</evidence>
<evidence type="ECO:0000256" key="4">
    <source>
        <dbReference type="ARBA" id="ARBA00022525"/>
    </source>
</evidence>
<keyword evidence="12 18" id="KW-1015">Disulfide bond</keyword>
<feature type="chain" id="PRO_5043854349" description="peroxidase" evidence="19">
    <location>
        <begin position="27"/>
        <end position="329"/>
    </location>
</feature>
<dbReference type="EMBL" id="JAGKQH010000019">
    <property type="protein sequence ID" value="KAG6571684.1"/>
    <property type="molecule type" value="Genomic_DNA"/>
</dbReference>
<keyword evidence="8 19" id="KW-0732">Signal</keyword>
<feature type="binding site" evidence="16">
    <location>
        <position position="88"/>
    </location>
    <ligand>
        <name>Ca(2+)</name>
        <dbReference type="ChEBI" id="CHEBI:29108"/>
        <label>1</label>
    </ligand>
</feature>
<dbReference type="GO" id="GO:0042744">
    <property type="term" value="P:hydrogen peroxide catabolic process"/>
    <property type="evidence" value="ECO:0007669"/>
    <property type="project" value="UniProtKB-KW"/>
</dbReference>
<reference evidence="21 22" key="1">
    <citation type="journal article" date="2021" name="Hortic Res">
        <title>The domestication of Cucurbita argyrosperma as revealed by the genome of its wild relative.</title>
        <authorList>
            <person name="Barrera-Redondo J."/>
            <person name="Sanchez-de la Vega G."/>
            <person name="Aguirre-Liguori J.A."/>
            <person name="Castellanos-Morales G."/>
            <person name="Gutierrez-Guerrero Y.T."/>
            <person name="Aguirre-Dugua X."/>
            <person name="Aguirre-Planter E."/>
            <person name="Tenaillon M.I."/>
            <person name="Lira-Saade R."/>
            <person name="Eguiarte L.E."/>
        </authorList>
    </citation>
    <scope>NUCLEOTIDE SEQUENCE [LARGE SCALE GENOMIC DNA]</scope>
    <source>
        <strain evidence="21">JBR-2021</strain>
    </source>
</reference>
<feature type="binding site" evidence="16">
    <location>
        <position position="79"/>
    </location>
    <ligand>
        <name>Ca(2+)</name>
        <dbReference type="ChEBI" id="CHEBI:29108"/>
        <label>1</label>
    </ligand>
</feature>
<feature type="non-terminal residue" evidence="21">
    <location>
        <position position="1"/>
    </location>
</feature>
<feature type="binding site" description="axial binding residue" evidence="16">
    <location>
        <position position="190"/>
    </location>
    <ligand>
        <name>heme b</name>
        <dbReference type="ChEBI" id="CHEBI:60344"/>
    </ligand>
    <ligandPart>
        <name>Fe</name>
        <dbReference type="ChEBI" id="CHEBI:18248"/>
    </ligandPart>
</feature>
<sequence length="329" mass="35947">MAKVCFILVVITVVVVLGFAASTVHGQGTRLGFYRAKCPNAESIVRSTVQSHFMKDPTIAPGLLRMHSHDCFVRGCDASVLLDGPDSERTAVPNLTLKGFEVIDDAKSQLEDACPGVVSCADILALAARDSVVLTGGLRWEVPTGRRDGRISLVSEVNLPSFSDSIEVQKEKFRVVGLDTHDLVTLAGSHTIGTASCRFFSYRLYNFTTATKSGADPTINPSLVGRLRELCPEDGDGSNRVELDIGSPEKFDLSFYSNLRRGGGILESDQKLWNDDSTRPTVRHYLGSRILRGRSSFRVEFGKSMVKMSNIDVKTGIEGEIRRVCSEVN</sequence>
<dbReference type="FunFam" id="1.10.520.10:FF:000001">
    <property type="entry name" value="Peroxidase"/>
    <property type="match status" value="1"/>
</dbReference>
<dbReference type="InterPro" id="IPR000823">
    <property type="entry name" value="Peroxidase_pln"/>
</dbReference>
<evidence type="ECO:0000256" key="8">
    <source>
        <dbReference type="ARBA" id="ARBA00022729"/>
    </source>
</evidence>
<dbReference type="PANTHER" id="PTHR31235">
    <property type="entry name" value="PEROXIDASE 25-RELATED"/>
    <property type="match status" value="1"/>
</dbReference>
<comment type="cofactor">
    <cofactor evidence="16">
        <name>Ca(2+)</name>
        <dbReference type="ChEBI" id="CHEBI:29108"/>
    </cofactor>
    <text evidence="16">Binds 2 calcium ions per subunit.</text>
</comment>
<evidence type="ECO:0000256" key="19">
    <source>
        <dbReference type="SAM" id="SignalP"/>
    </source>
</evidence>
<evidence type="ECO:0000259" key="20">
    <source>
        <dbReference type="PROSITE" id="PS50873"/>
    </source>
</evidence>
<dbReference type="GO" id="GO:0006979">
    <property type="term" value="P:response to oxidative stress"/>
    <property type="evidence" value="ECO:0007669"/>
    <property type="project" value="InterPro"/>
</dbReference>
<evidence type="ECO:0000256" key="18">
    <source>
        <dbReference type="PIRSR" id="PIRSR600823-5"/>
    </source>
</evidence>
<evidence type="ECO:0000256" key="5">
    <source>
        <dbReference type="ARBA" id="ARBA00022559"/>
    </source>
</evidence>
<proteinExistence type="inferred from homology"/>
<feature type="disulfide bond" evidence="18">
    <location>
        <begin position="71"/>
        <end position="76"/>
    </location>
</feature>
<name>A0AAV6LX82_9ROSI</name>
<gene>
    <name evidence="21" type="primary">PNC2</name>
    <name evidence="21" type="ORF">SDJN03_28412</name>
</gene>
<keyword evidence="4" id="KW-0964">Secreted</keyword>
<dbReference type="GO" id="GO:0020037">
    <property type="term" value="F:heme binding"/>
    <property type="evidence" value="ECO:0007669"/>
    <property type="project" value="InterPro"/>
</dbReference>
<evidence type="ECO:0000313" key="22">
    <source>
        <dbReference type="Proteomes" id="UP000685013"/>
    </source>
</evidence>
<feature type="binding site" evidence="16">
    <location>
        <position position="73"/>
    </location>
    <ligand>
        <name>Ca(2+)</name>
        <dbReference type="ChEBI" id="CHEBI:29108"/>
        <label>1</label>
    </ligand>
</feature>
<feature type="active site" description="Proton acceptor" evidence="14">
    <location>
        <position position="69"/>
    </location>
</feature>
<evidence type="ECO:0000313" key="21">
    <source>
        <dbReference type="EMBL" id="KAG6571684.1"/>
    </source>
</evidence>
<organism evidence="21 22">
    <name type="scientific">Cucurbita argyrosperma subsp. sororia</name>
    <dbReference type="NCBI Taxonomy" id="37648"/>
    <lineage>
        <taxon>Eukaryota</taxon>
        <taxon>Viridiplantae</taxon>
        <taxon>Streptophyta</taxon>
        <taxon>Embryophyta</taxon>
        <taxon>Tracheophyta</taxon>
        <taxon>Spermatophyta</taxon>
        <taxon>Magnoliopsida</taxon>
        <taxon>eudicotyledons</taxon>
        <taxon>Gunneridae</taxon>
        <taxon>Pentapetalae</taxon>
        <taxon>rosids</taxon>
        <taxon>fabids</taxon>
        <taxon>Cucurbitales</taxon>
        <taxon>Cucurbitaceae</taxon>
        <taxon>Cucurbiteae</taxon>
        <taxon>Cucurbita</taxon>
    </lineage>
</organism>
<feature type="binding site" evidence="16">
    <location>
        <position position="75"/>
    </location>
    <ligand>
        <name>Ca(2+)</name>
        <dbReference type="ChEBI" id="CHEBI:29108"/>
        <label>1</label>
    </ligand>
</feature>
<evidence type="ECO:0000256" key="16">
    <source>
        <dbReference type="PIRSR" id="PIRSR600823-3"/>
    </source>
</evidence>
<feature type="disulfide bond" evidence="18">
    <location>
        <begin position="120"/>
        <end position="325"/>
    </location>
</feature>
<dbReference type="EC" id="1.11.1.7" evidence="3"/>
<keyword evidence="5 21" id="KW-0575">Peroxidase</keyword>
<feature type="signal peptide" evidence="19">
    <location>
        <begin position="1"/>
        <end position="26"/>
    </location>
</feature>
<dbReference type="PROSITE" id="PS50873">
    <property type="entry name" value="PEROXIDASE_4"/>
    <property type="match status" value="1"/>
</dbReference>
<dbReference type="AlphaFoldDB" id="A0AAV6LX82"/>
<comment type="catalytic activity">
    <reaction evidence="1">
        <text>2 a phenolic donor + H2O2 = 2 a phenolic radical donor + 2 H2O</text>
        <dbReference type="Rhea" id="RHEA:56136"/>
        <dbReference type="ChEBI" id="CHEBI:15377"/>
        <dbReference type="ChEBI" id="CHEBI:16240"/>
        <dbReference type="ChEBI" id="CHEBI:139520"/>
        <dbReference type="ChEBI" id="CHEBI:139521"/>
        <dbReference type="EC" id="1.11.1.7"/>
    </reaction>
</comment>
<dbReference type="GO" id="GO:0050832">
    <property type="term" value="P:defense response to fungus"/>
    <property type="evidence" value="ECO:0007669"/>
    <property type="project" value="UniProtKB-ARBA"/>
</dbReference>
<evidence type="ECO:0000256" key="13">
    <source>
        <dbReference type="ARBA" id="ARBA00023324"/>
    </source>
</evidence>
<keyword evidence="13" id="KW-0376">Hydrogen peroxide</keyword>
<keyword evidence="7 16" id="KW-0479">Metal-binding</keyword>
<feature type="site" description="Transition state stabilizer" evidence="17">
    <location>
        <position position="65"/>
    </location>
</feature>
<evidence type="ECO:0000256" key="10">
    <source>
        <dbReference type="ARBA" id="ARBA00023002"/>
    </source>
</evidence>
<comment type="cofactor">
    <cofactor evidence="16">
        <name>heme b</name>
        <dbReference type="ChEBI" id="CHEBI:60344"/>
    </cofactor>
    <text evidence="16">Binds 1 heme b (iron(II)-protoporphyrin IX) group per subunit.</text>
</comment>
<evidence type="ECO:0000256" key="12">
    <source>
        <dbReference type="ARBA" id="ARBA00023157"/>
    </source>
</evidence>
<evidence type="ECO:0000256" key="17">
    <source>
        <dbReference type="PIRSR" id="PIRSR600823-4"/>
    </source>
</evidence>
<feature type="binding site" evidence="15">
    <location>
        <position position="160"/>
    </location>
    <ligand>
        <name>substrate</name>
    </ligand>
</feature>
<dbReference type="InterPro" id="IPR033905">
    <property type="entry name" value="Secretory_peroxidase"/>
</dbReference>
<dbReference type="FunFam" id="1.10.420.10:FF:000010">
    <property type="entry name" value="Peroxidase"/>
    <property type="match status" value="1"/>
</dbReference>
<dbReference type="PROSITE" id="PS00435">
    <property type="entry name" value="PEROXIDASE_1"/>
    <property type="match status" value="1"/>
</dbReference>
<evidence type="ECO:0000256" key="11">
    <source>
        <dbReference type="ARBA" id="ARBA00023004"/>
    </source>
</evidence>
<feature type="binding site" evidence="16">
    <location>
        <position position="252"/>
    </location>
    <ligand>
        <name>Ca(2+)</name>
        <dbReference type="ChEBI" id="CHEBI:29108"/>
        <label>2</label>
    </ligand>
</feature>
<keyword evidence="9 16" id="KW-0106">Calcium</keyword>
<dbReference type="InterPro" id="IPR019793">
    <property type="entry name" value="Peroxidases_heam-ligand_BS"/>
</dbReference>
<feature type="binding site" evidence="16">
    <location>
        <position position="191"/>
    </location>
    <ligand>
        <name>Ca(2+)</name>
        <dbReference type="ChEBI" id="CHEBI:29108"/>
        <label>2</label>
    </ligand>
</feature>
<feature type="disulfide bond" evidence="18">
    <location>
        <begin position="38"/>
        <end position="114"/>
    </location>
</feature>
<dbReference type="Proteomes" id="UP000685013">
    <property type="component" value="Chromosome 19"/>
</dbReference>
<dbReference type="Pfam" id="PF00141">
    <property type="entry name" value="peroxidase"/>
    <property type="match status" value="1"/>
</dbReference>